<feature type="transmembrane region" description="Helical" evidence="1">
    <location>
        <begin position="99"/>
        <end position="117"/>
    </location>
</feature>
<dbReference type="AlphaFoldDB" id="A0A1M5VQR4"/>
<keyword evidence="1" id="KW-0472">Membrane</keyword>
<feature type="transmembrane region" description="Helical" evidence="1">
    <location>
        <begin position="171"/>
        <end position="193"/>
    </location>
</feature>
<protein>
    <recommendedName>
        <fullName evidence="5">DUF2231 domain-containing protein</fullName>
    </recommendedName>
</protein>
<evidence type="ECO:0008006" key="5">
    <source>
        <dbReference type="Google" id="ProtNLM"/>
    </source>
</evidence>
<feature type="transmembrane region" description="Helical" evidence="1">
    <location>
        <begin position="145"/>
        <end position="164"/>
    </location>
</feature>
<dbReference type="EMBL" id="FQWQ01000004">
    <property type="protein sequence ID" value="SHH77518.1"/>
    <property type="molecule type" value="Genomic_DNA"/>
</dbReference>
<gene>
    <name evidence="3" type="ORF">SAMN04488109_5313</name>
</gene>
<dbReference type="RefSeq" id="WP_073140662.1">
    <property type="nucleotide sequence ID" value="NZ_FQWQ01000004.1"/>
</dbReference>
<keyword evidence="4" id="KW-1185">Reference proteome</keyword>
<sequence>MKIKLVLGMALMLSISLSVDAHQGHKKNAQDSTATHAGHVQVDTVHHQDEAATNGPSKVTADLGDFPTLHPLIVHFAIVLIMVAAVLQLLNLILIKKEVAWIITGILLVGVLAAWMAGRNFHPHTHGISDHAKSVLKQHDMWADWTINTGLFSLLLQALNLFFFKTKRWAMAIIALVLTVSGCSVALAGHYGAQLVHLEGIGPQGKYLEKGHHH</sequence>
<proteinExistence type="predicted"/>
<keyword evidence="1" id="KW-1133">Transmembrane helix</keyword>
<feature type="chain" id="PRO_5013200614" description="DUF2231 domain-containing protein" evidence="2">
    <location>
        <begin position="22"/>
        <end position="214"/>
    </location>
</feature>
<organism evidence="3 4">
    <name type="scientific">Chryseolinea serpens</name>
    <dbReference type="NCBI Taxonomy" id="947013"/>
    <lineage>
        <taxon>Bacteria</taxon>
        <taxon>Pseudomonadati</taxon>
        <taxon>Bacteroidota</taxon>
        <taxon>Cytophagia</taxon>
        <taxon>Cytophagales</taxon>
        <taxon>Fulvivirgaceae</taxon>
        <taxon>Chryseolinea</taxon>
    </lineage>
</organism>
<feature type="signal peptide" evidence="2">
    <location>
        <begin position="1"/>
        <end position="21"/>
    </location>
</feature>
<keyword evidence="2" id="KW-0732">Signal</keyword>
<feature type="transmembrane region" description="Helical" evidence="1">
    <location>
        <begin position="72"/>
        <end position="92"/>
    </location>
</feature>
<dbReference type="STRING" id="947013.SAMN04488109_5313"/>
<evidence type="ECO:0000256" key="1">
    <source>
        <dbReference type="SAM" id="Phobius"/>
    </source>
</evidence>
<accession>A0A1M5VQR4</accession>
<dbReference type="OrthoDB" id="9792840at2"/>
<evidence type="ECO:0000313" key="3">
    <source>
        <dbReference type="EMBL" id="SHH77518.1"/>
    </source>
</evidence>
<keyword evidence="1" id="KW-0812">Transmembrane</keyword>
<reference evidence="3 4" key="1">
    <citation type="submission" date="2016-11" db="EMBL/GenBank/DDBJ databases">
        <authorList>
            <person name="Jaros S."/>
            <person name="Januszkiewicz K."/>
            <person name="Wedrychowicz H."/>
        </authorList>
    </citation>
    <scope>NUCLEOTIDE SEQUENCE [LARGE SCALE GENOMIC DNA]</scope>
    <source>
        <strain evidence="3 4">DSM 24574</strain>
    </source>
</reference>
<evidence type="ECO:0000256" key="2">
    <source>
        <dbReference type="SAM" id="SignalP"/>
    </source>
</evidence>
<dbReference type="Proteomes" id="UP000184212">
    <property type="component" value="Unassembled WGS sequence"/>
</dbReference>
<evidence type="ECO:0000313" key="4">
    <source>
        <dbReference type="Proteomes" id="UP000184212"/>
    </source>
</evidence>
<name>A0A1M5VQR4_9BACT</name>